<gene>
    <name evidence="7" type="ORF">COMA1_30229</name>
</gene>
<dbReference type="Proteomes" id="UP000199032">
    <property type="component" value="Unassembled WGS sequence"/>
</dbReference>
<evidence type="ECO:0000256" key="4">
    <source>
        <dbReference type="ARBA" id="ARBA00022801"/>
    </source>
</evidence>
<feature type="domain" description="Peptidase S26" evidence="6">
    <location>
        <begin position="185"/>
        <end position="324"/>
    </location>
</feature>
<dbReference type="Gene3D" id="2.10.109.10">
    <property type="entry name" value="Umud Fragment, subunit A"/>
    <property type="match status" value="1"/>
</dbReference>
<proteinExistence type="inferred from homology"/>
<comment type="subcellular location">
    <subcellularLocation>
        <location evidence="5">Membrane</location>
        <topology evidence="5">Single-pass type II membrane protein</topology>
    </subcellularLocation>
</comment>
<reference evidence="7 8" key="1">
    <citation type="submission" date="2015-10" db="EMBL/GenBank/DDBJ databases">
        <authorList>
            <person name="Gilbert D.G."/>
        </authorList>
    </citation>
    <scope>NUCLEOTIDE SEQUENCE [LARGE SCALE GENOMIC DNA]</scope>
    <source>
        <strain evidence="7">COMA1</strain>
    </source>
</reference>
<protein>
    <recommendedName>
        <fullName evidence="2 5">Signal peptidase I</fullName>
        <ecNumber evidence="5">3.4.21.89</ecNumber>
    </recommendedName>
</protein>
<evidence type="ECO:0000256" key="2">
    <source>
        <dbReference type="ARBA" id="ARBA00019232"/>
    </source>
</evidence>
<sequence length="343" mass="38628">MGGEMTRTSFCSVSDSGRGCFRSIVLWLVGVGLGLLTGCSETSLTVSHVDQEPFTVYQQLARLEVTSDRLFHMIAAQSDVVGYSRLLEAQSGLSTPLTLTQADRIEQSFVHSLKVMLIDLAPTNFWEDQLADYYGTRLAGADAQALVTGYDDESLLLWSTLQDLRESFVRDRLPELLPLVRARSQIYQIPSQSMEPTLLPGDHVIVHQVAYQAAEPQPGDVVVYRYPDENGKRFLHRVIGLPGDQIAIRDQVVYVNGEALSEPYTRHSDRSSMAGHVRDHLPPITVPLETYFLMGDNREESLDSRFLGPISKEHLLGRVLFVYWSVNPDTHDPRWERLNQLVR</sequence>
<dbReference type="InterPro" id="IPR000223">
    <property type="entry name" value="Pept_S26A_signal_pept_1"/>
</dbReference>
<dbReference type="SUPFAM" id="SSF51306">
    <property type="entry name" value="LexA/Signal peptidase"/>
    <property type="match status" value="1"/>
</dbReference>
<dbReference type="CDD" id="cd06530">
    <property type="entry name" value="S26_SPase_I"/>
    <property type="match status" value="1"/>
</dbReference>
<evidence type="ECO:0000256" key="1">
    <source>
        <dbReference type="ARBA" id="ARBA00009370"/>
    </source>
</evidence>
<keyword evidence="3 5" id="KW-0645">Protease</keyword>
<dbReference type="NCBIfam" id="TIGR02227">
    <property type="entry name" value="sigpep_I_bact"/>
    <property type="match status" value="1"/>
</dbReference>
<dbReference type="Pfam" id="PF10502">
    <property type="entry name" value="Peptidase_S26"/>
    <property type="match status" value="1"/>
</dbReference>
<evidence type="ECO:0000259" key="6">
    <source>
        <dbReference type="Pfam" id="PF10502"/>
    </source>
</evidence>
<keyword evidence="8" id="KW-1185">Reference proteome</keyword>
<evidence type="ECO:0000256" key="5">
    <source>
        <dbReference type="RuleBase" id="RU362042"/>
    </source>
</evidence>
<keyword evidence="4 5" id="KW-0378">Hydrolase</keyword>
<dbReference type="PANTHER" id="PTHR43390">
    <property type="entry name" value="SIGNAL PEPTIDASE I"/>
    <property type="match status" value="1"/>
</dbReference>
<accession>A0A0S4LLF0</accession>
<comment type="catalytic activity">
    <reaction evidence="5">
        <text>Cleavage of hydrophobic, N-terminal signal or leader sequences from secreted and periplasmic proteins.</text>
        <dbReference type="EC" id="3.4.21.89"/>
    </reaction>
</comment>
<dbReference type="OrthoDB" id="9815782at2"/>
<dbReference type="InterPro" id="IPR019756">
    <property type="entry name" value="Pept_S26A_signal_pept_1_Ser-AS"/>
</dbReference>
<evidence type="ECO:0000313" key="8">
    <source>
        <dbReference type="Proteomes" id="UP000199032"/>
    </source>
</evidence>
<name>A0A0S4LLF0_9BACT</name>
<dbReference type="PRINTS" id="PR00727">
    <property type="entry name" value="LEADERPTASE"/>
</dbReference>
<dbReference type="STRING" id="1742972.COMA1_30229"/>
<organism evidence="7 8">
    <name type="scientific">Candidatus Nitrospira nitrosa</name>
    <dbReference type="NCBI Taxonomy" id="1742972"/>
    <lineage>
        <taxon>Bacteria</taxon>
        <taxon>Pseudomonadati</taxon>
        <taxon>Nitrospirota</taxon>
        <taxon>Nitrospiria</taxon>
        <taxon>Nitrospirales</taxon>
        <taxon>Nitrospiraceae</taxon>
        <taxon>Nitrospira</taxon>
    </lineage>
</organism>
<dbReference type="GO" id="GO:0009003">
    <property type="term" value="F:signal peptidase activity"/>
    <property type="evidence" value="ECO:0007669"/>
    <property type="project" value="UniProtKB-EC"/>
</dbReference>
<dbReference type="GO" id="GO:0016020">
    <property type="term" value="C:membrane"/>
    <property type="evidence" value="ECO:0007669"/>
    <property type="project" value="UniProtKB-SubCell"/>
</dbReference>
<comment type="similarity">
    <text evidence="1 5">Belongs to the peptidase S26 family.</text>
</comment>
<dbReference type="EMBL" id="CZQA01000009">
    <property type="protein sequence ID" value="CUS36763.1"/>
    <property type="molecule type" value="Genomic_DNA"/>
</dbReference>
<dbReference type="EC" id="3.4.21.89" evidence="5"/>
<evidence type="ECO:0000256" key="3">
    <source>
        <dbReference type="ARBA" id="ARBA00022670"/>
    </source>
</evidence>
<dbReference type="GO" id="GO:0004252">
    <property type="term" value="F:serine-type endopeptidase activity"/>
    <property type="evidence" value="ECO:0007669"/>
    <property type="project" value="InterPro"/>
</dbReference>
<dbReference type="InterPro" id="IPR019533">
    <property type="entry name" value="Peptidase_S26"/>
</dbReference>
<dbReference type="GO" id="GO:0006465">
    <property type="term" value="P:signal peptide processing"/>
    <property type="evidence" value="ECO:0007669"/>
    <property type="project" value="InterPro"/>
</dbReference>
<dbReference type="PANTHER" id="PTHR43390:SF1">
    <property type="entry name" value="CHLOROPLAST PROCESSING PEPTIDASE"/>
    <property type="match status" value="1"/>
</dbReference>
<dbReference type="InterPro" id="IPR036286">
    <property type="entry name" value="LexA/Signal_pep-like_sf"/>
</dbReference>
<dbReference type="AlphaFoldDB" id="A0A0S4LLF0"/>
<evidence type="ECO:0000313" key="7">
    <source>
        <dbReference type="EMBL" id="CUS36763.1"/>
    </source>
</evidence>
<dbReference type="PROSITE" id="PS00501">
    <property type="entry name" value="SPASE_I_1"/>
    <property type="match status" value="1"/>
</dbReference>